<keyword evidence="3" id="KW-1185">Reference proteome</keyword>
<reference evidence="2 3" key="1">
    <citation type="submission" date="2014-04" db="EMBL/GenBank/DDBJ databases">
        <title>Marinobacterium kochiensis sp. nov., isolated from sediment sample collected from Kochi backwaters in Kerala, India.</title>
        <authorList>
            <person name="Singh A."/>
            <person name="Pinnaka A.K."/>
        </authorList>
    </citation>
    <scope>NUCLEOTIDE SEQUENCE [LARGE SCALE GENOMIC DNA]</scope>
    <source>
        <strain evidence="2 3">AK27</strain>
    </source>
</reference>
<accession>A0A081FX78</accession>
<gene>
    <name evidence="2" type="ORF">ADIMK_2657</name>
</gene>
<evidence type="ECO:0000256" key="1">
    <source>
        <dbReference type="SAM" id="Phobius"/>
    </source>
</evidence>
<evidence type="ECO:0000313" key="3">
    <source>
        <dbReference type="Proteomes" id="UP000028252"/>
    </source>
</evidence>
<dbReference type="eggNOG" id="ENOG5032WEH">
    <property type="taxonomic scope" value="Bacteria"/>
</dbReference>
<dbReference type="Proteomes" id="UP000028252">
    <property type="component" value="Unassembled WGS sequence"/>
</dbReference>
<comment type="caution">
    <text evidence="2">The sequence shown here is derived from an EMBL/GenBank/DDBJ whole genome shotgun (WGS) entry which is preliminary data.</text>
</comment>
<dbReference type="OrthoDB" id="8908843at2"/>
<dbReference type="PATRIC" id="fig|1232683.4.peg.2610"/>
<dbReference type="RefSeq" id="WP_036189000.1">
    <property type="nucleotide sequence ID" value="NZ_JMQN01000040.1"/>
</dbReference>
<sequence>MDPRIPIPTDNFHKFLATFGLYLTMLCLALLVININYSNSVIGETINAMYDLGDISTGTEAEISDKTAMQSYLKSKLDNALSDRNTITYWLLGFLAVGILMTAKGFTVWYKKIQPQQDRMTDLEEEKLSLEVAELRRQAASHNSTAPDGSE</sequence>
<proteinExistence type="predicted"/>
<dbReference type="AlphaFoldDB" id="A0A081FX78"/>
<feature type="transmembrane region" description="Helical" evidence="1">
    <location>
        <begin position="87"/>
        <end position="110"/>
    </location>
</feature>
<keyword evidence="1" id="KW-1133">Transmembrane helix</keyword>
<organism evidence="2 3">
    <name type="scientific">Marinobacterium lacunae</name>
    <dbReference type="NCBI Taxonomy" id="1232683"/>
    <lineage>
        <taxon>Bacteria</taxon>
        <taxon>Pseudomonadati</taxon>
        <taxon>Pseudomonadota</taxon>
        <taxon>Gammaproteobacteria</taxon>
        <taxon>Oceanospirillales</taxon>
        <taxon>Oceanospirillaceae</taxon>
        <taxon>Marinobacterium</taxon>
    </lineage>
</organism>
<feature type="transmembrane region" description="Helical" evidence="1">
    <location>
        <begin position="12"/>
        <end position="33"/>
    </location>
</feature>
<protein>
    <submittedName>
        <fullName evidence="2">Uncharacterized protein</fullName>
    </submittedName>
</protein>
<keyword evidence="1" id="KW-0812">Transmembrane</keyword>
<evidence type="ECO:0000313" key="2">
    <source>
        <dbReference type="EMBL" id="KEA63133.1"/>
    </source>
</evidence>
<name>A0A081FX78_9GAMM</name>
<dbReference type="EMBL" id="JMQN01000040">
    <property type="protein sequence ID" value="KEA63133.1"/>
    <property type="molecule type" value="Genomic_DNA"/>
</dbReference>
<keyword evidence="1" id="KW-0472">Membrane</keyword>